<dbReference type="PANTHER" id="PTHR36178">
    <property type="entry name" value="SLR0625 PROTEIN"/>
    <property type="match status" value="1"/>
</dbReference>
<dbReference type="HAMAP" id="MF_02062">
    <property type="entry name" value="GltS"/>
    <property type="match status" value="1"/>
</dbReference>
<feature type="transmembrane region" description="Helical" evidence="1">
    <location>
        <begin position="370"/>
        <end position="390"/>
    </location>
</feature>
<protein>
    <recommendedName>
        <fullName evidence="1 2">Sodium/glutamate symporter</fullName>
    </recommendedName>
</protein>
<dbReference type="Proteomes" id="UP000249185">
    <property type="component" value="Unassembled WGS sequence"/>
</dbReference>
<dbReference type="AlphaFoldDB" id="A0A2W5N706"/>
<feature type="transmembrane region" description="Helical" evidence="1">
    <location>
        <begin position="244"/>
        <end position="266"/>
    </location>
</feature>
<comment type="caution">
    <text evidence="3">The sequence shown here is derived from an EMBL/GenBank/DDBJ whole genome shotgun (WGS) entry which is preliminary data.</text>
</comment>
<dbReference type="GO" id="GO:0005886">
    <property type="term" value="C:plasma membrane"/>
    <property type="evidence" value="ECO:0007669"/>
    <property type="project" value="UniProtKB-SubCell"/>
</dbReference>
<feature type="transmembrane region" description="Helical" evidence="1">
    <location>
        <begin position="278"/>
        <end position="299"/>
    </location>
</feature>
<organism evidence="3 4">
    <name type="scientific">Rhodovulum sulfidophilum</name>
    <name type="common">Rhodobacter sulfidophilus</name>
    <dbReference type="NCBI Taxonomy" id="35806"/>
    <lineage>
        <taxon>Bacteria</taxon>
        <taxon>Pseudomonadati</taxon>
        <taxon>Pseudomonadota</taxon>
        <taxon>Alphaproteobacteria</taxon>
        <taxon>Rhodobacterales</taxon>
        <taxon>Paracoccaceae</taxon>
        <taxon>Rhodovulum</taxon>
    </lineage>
</organism>
<keyword evidence="1" id="KW-0813">Transport</keyword>
<keyword evidence="1" id="KW-0812">Transmembrane</keyword>
<feature type="transmembrane region" description="Helical" evidence="1">
    <location>
        <begin position="220"/>
        <end position="238"/>
    </location>
</feature>
<feature type="transmembrane region" description="Helical" evidence="1">
    <location>
        <begin position="96"/>
        <end position="120"/>
    </location>
</feature>
<sequence length="400" mass="41800">MTQIQFPDFMAITVGLVVYLTGESINKRVALLRNFNIPDPVTGGLLFALVTWGLYAAGIAEIGFDTHTRDLLLLMFFTGIGLNARLSDLVKGGKPLAILIVITAVLLVAQMLVGGLAALVTGLPLGMGAVLGSTALLGGHGTVIAWTPELQARGLEAAPEVGIAMATLALVVASVIGGPMAGSLIKRFRLVSAETEANAIGLPDGYATGEITRNALMRTLLWLFVCMTLGFLAQRAIANFGLNLPLFVPCLLMGMVIGNLIPLVPFIKPVSHTPTLSLVSEFALGVFLAVSLMSLRLWALGGMAGTILTVLVIQTLIAVALSVLLVFRLLGRDYQAAVITSGYASFVIGATPTAIATMTAVTKRHGPCQAAFIVIPLLSALFVDIANALVTQGFLNLATP</sequence>
<feature type="transmembrane region" description="Helical" evidence="1">
    <location>
        <begin position="161"/>
        <end position="181"/>
    </location>
</feature>
<name>A0A2W5N706_RHOSU</name>
<keyword evidence="1" id="KW-0997">Cell inner membrane</keyword>
<proteinExistence type="inferred from homology"/>
<keyword evidence="1" id="KW-0472">Membrane</keyword>
<dbReference type="EMBL" id="QFPW01000008">
    <property type="protein sequence ID" value="PZQ49286.1"/>
    <property type="molecule type" value="Genomic_DNA"/>
</dbReference>
<keyword evidence="1" id="KW-0029">Amino-acid transport</keyword>
<dbReference type="InterPro" id="IPR004445">
    <property type="entry name" value="GltS"/>
</dbReference>
<evidence type="ECO:0000313" key="3">
    <source>
        <dbReference type="EMBL" id="PZQ49286.1"/>
    </source>
</evidence>
<feature type="transmembrane region" description="Helical" evidence="1">
    <location>
        <begin position="41"/>
        <end position="64"/>
    </location>
</feature>
<keyword evidence="1" id="KW-0406">Ion transport</keyword>
<evidence type="ECO:0000256" key="1">
    <source>
        <dbReference type="HAMAP-Rule" id="MF_02062"/>
    </source>
</evidence>
<feature type="transmembrane region" description="Helical" evidence="1">
    <location>
        <begin position="127"/>
        <end position="146"/>
    </location>
</feature>
<comment type="similarity">
    <text evidence="1">Belongs to the glutamate:Na(+) symporter (ESS) (TC 2.A.27) family.</text>
</comment>
<reference evidence="3 4" key="1">
    <citation type="submission" date="2017-08" db="EMBL/GenBank/DDBJ databases">
        <title>Infants hospitalized years apart are colonized by the same room-sourced microbial strains.</title>
        <authorList>
            <person name="Brooks B."/>
            <person name="Olm M.R."/>
            <person name="Firek B.A."/>
            <person name="Baker R."/>
            <person name="Thomas B.C."/>
            <person name="Morowitz M.J."/>
            <person name="Banfield J.F."/>
        </authorList>
    </citation>
    <scope>NUCLEOTIDE SEQUENCE [LARGE SCALE GENOMIC DNA]</scope>
    <source>
        <strain evidence="3">S2_005_002_R2_34</strain>
    </source>
</reference>
<dbReference type="Pfam" id="PF03616">
    <property type="entry name" value="Glt_symporter"/>
    <property type="match status" value="1"/>
</dbReference>
<keyword evidence="1" id="KW-0739">Sodium transport</keyword>
<feature type="transmembrane region" description="Helical" evidence="1">
    <location>
        <begin position="305"/>
        <end position="327"/>
    </location>
</feature>
<keyword evidence="1" id="KW-1133">Transmembrane helix</keyword>
<comment type="function">
    <text evidence="1">Catalyzes the sodium-dependent transport of glutamate.</text>
</comment>
<dbReference type="NCBIfam" id="TIGR00210">
    <property type="entry name" value="gltS"/>
    <property type="match status" value="1"/>
</dbReference>
<keyword evidence="1" id="KW-1003">Cell membrane</keyword>
<accession>A0A2W5N706</accession>
<dbReference type="GO" id="GO:0015501">
    <property type="term" value="F:glutamate:sodium symporter activity"/>
    <property type="evidence" value="ECO:0007669"/>
    <property type="project" value="UniProtKB-UniRule"/>
</dbReference>
<evidence type="ECO:0000313" key="4">
    <source>
        <dbReference type="Proteomes" id="UP000249185"/>
    </source>
</evidence>
<feature type="transmembrane region" description="Helical" evidence="1">
    <location>
        <begin position="334"/>
        <end position="358"/>
    </location>
</feature>
<keyword evidence="1" id="KW-0769">Symport</keyword>
<dbReference type="GO" id="GO:0015813">
    <property type="term" value="P:L-glutamate transmembrane transport"/>
    <property type="evidence" value="ECO:0007669"/>
    <property type="project" value="UniProtKB-UniRule"/>
</dbReference>
<keyword evidence="1" id="KW-0915">Sodium</keyword>
<evidence type="ECO:0000256" key="2">
    <source>
        <dbReference type="NCBIfam" id="TIGR00210"/>
    </source>
</evidence>
<dbReference type="PANTHER" id="PTHR36178:SF1">
    <property type="entry name" value="SODIUM_GLUTAMATE SYMPORTER"/>
    <property type="match status" value="1"/>
</dbReference>
<gene>
    <name evidence="1 3" type="primary">gltS</name>
    <name evidence="3" type="ORF">DI556_12100</name>
</gene>
<comment type="subcellular location">
    <subcellularLocation>
        <location evidence="1">Cell inner membrane</location>
        <topology evidence="1">Multi-pass membrane protein</topology>
    </subcellularLocation>
</comment>